<proteinExistence type="predicted"/>
<dbReference type="GO" id="GO:0006487">
    <property type="term" value="P:protein N-linked glycosylation"/>
    <property type="evidence" value="ECO:0007669"/>
    <property type="project" value="TreeGrafter"/>
</dbReference>
<sequence length="511" mass="58401">MALQQGSCNKCNKRAVLCALTGLSLLGTWYPIRFRTPLEPRTTPEIADKPSVTTTELFAELEKVDPVAEEKFSITVDDGNDGSDVSTTRRPMESTEAATLVDDLEVQNHIYQHELARGNRSCPYFAEDQALLISGWNLSRYPWHIVKYRSDRRSPIKGEVLYGTAFAQKTIWEHQHPADCSKTKYMAFYHTPAGIGSQLHLLGQALALAMHLGRILIIPNKDSQRHFEDPTFCPGEAGWHCWFQHITWCKPKGDVLKIYGFPEHGGFKGKDVPEVFHPLLKCSPVKPRFWFYWWRAQSIAYLIRFNEKTRSALDQLRSETLFQCKEHVKAKVLEPGTVSAHVRHGFKLWEDYVEQMDALAAGNQKLRVLYKEVAESNTSFSFPLEAYARRAVFLSTEDPLVVVEALKLCAAKDPWKVIYTKADRNNKDSWMHVEKRGAARREVMLAMMNLELALEADAWVCTLTSNWCRLIDELRMTIALKASHPYLSLSKVVKTCKSRLGLPKPECYLDY</sequence>
<name>A0A9P1GT00_9DINO</name>
<protein>
    <submittedName>
        <fullName evidence="2">Alpha-(1,6)-fucosyltransferase</fullName>
    </submittedName>
</protein>
<dbReference type="EMBL" id="CAMXCT010006811">
    <property type="protein sequence ID" value="CAI4020448.1"/>
    <property type="molecule type" value="Genomic_DNA"/>
</dbReference>
<reference evidence="1" key="1">
    <citation type="submission" date="2022-10" db="EMBL/GenBank/DDBJ databases">
        <authorList>
            <person name="Chen Y."/>
            <person name="Dougan E. K."/>
            <person name="Chan C."/>
            <person name="Rhodes N."/>
            <person name="Thang M."/>
        </authorList>
    </citation>
    <scope>NUCLEOTIDE SEQUENCE</scope>
</reference>
<dbReference type="PANTHER" id="PTHR13132:SF29">
    <property type="entry name" value="ALPHA-(1,6)-FUCOSYLTRANSFERASE"/>
    <property type="match status" value="1"/>
</dbReference>
<dbReference type="EMBL" id="CAMXCT020006811">
    <property type="protein sequence ID" value="CAL1173823.1"/>
    <property type="molecule type" value="Genomic_DNA"/>
</dbReference>
<evidence type="ECO:0000313" key="2">
    <source>
        <dbReference type="EMBL" id="CAL4807760.1"/>
    </source>
</evidence>
<gene>
    <name evidence="1" type="ORF">C1SCF055_LOCUS44864</name>
</gene>
<evidence type="ECO:0000313" key="1">
    <source>
        <dbReference type="EMBL" id="CAI4020448.1"/>
    </source>
</evidence>
<keyword evidence="3" id="KW-1185">Reference proteome</keyword>
<comment type="caution">
    <text evidence="1">The sequence shown here is derived from an EMBL/GenBank/DDBJ whole genome shotgun (WGS) entry which is preliminary data.</text>
</comment>
<accession>A0A9P1GT00</accession>
<dbReference type="Proteomes" id="UP001152797">
    <property type="component" value="Unassembled WGS sequence"/>
</dbReference>
<dbReference type="EMBL" id="CAMXCT030006811">
    <property type="protein sequence ID" value="CAL4807760.1"/>
    <property type="molecule type" value="Genomic_DNA"/>
</dbReference>
<dbReference type="PANTHER" id="PTHR13132">
    <property type="entry name" value="ALPHA- 1,6 -FUCOSYLTRANSFERASE"/>
    <property type="match status" value="1"/>
</dbReference>
<organism evidence="1">
    <name type="scientific">Cladocopium goreaui</name>
    <dbReference type="NCBI Taxonomy" id="2562237"/>
    <lineage>
        <taxon>Eukaryota</taxon>
        <taxon>Sar</taxon>
        <taxon>Alveolata</taxon>
        <taxon>Dinophyceae</taxon>
        <taxon>Suessiales</taxon>
        <taxon>Symbiodiniaceae</taxon>
        <taxon>Cladocopium</taxon>
    </lineage>
</organism>
<evidence type="ECO:0000313" key="3">
    <source>
        <dbReference type="Proteomes" id="UP001152797"/>
    </source>
</evidence>
<dbReference type="Gene3D" id="3.40.50.11350">
    <property type="match status" value="1"/>
</dbReference>
<dbReference type="AlphaFoldDB" id="A0A9P1GT00"/>
<dbReference type="GO" id="GO:0046921">
    <property type="term" value="F:alpha-(1-&gt;6)-fucosyltransferase activity"/>
    <property type="evidence" value="ECO:0007669"/>
    <property type="project" value="TreeGrafter"/>
</dbReference>
<dbReference type="OrthoDB" id="2014825at2759"/>
<reference evidence="2 3" key="2">
    <citation type="submission" date="2024-05" db="EMBL/GenBank/DDBJ databases">
        <authorList>
            <person name="Chen Y."/>
            <person name="Shah S."/>
            <person name="Dougan E. K."/>
            <person name="Thang M."/>
            <person name="Chan C."/>
        </authorList>
    </citation>
    <scope>NUCLEOTIDE SEQUENCE [LARGE SCALE GENOMIC DNA]</scope>
</reference>